<dbReference type="KEGG" id="tsy:THSYN_16565"/>
<proteinExistence type="predicted"/>
<dbReference type="AlphaFoldDB" id="A0A2K8U9Y2"/>
<evidence type="ECO:0000313" key="2">
    <source>
        <dbReference type="Proteomes" id="UP000232638"/>
    </source>
</evidence>
<dbReference type="EMBL" id="CP020370">
    <property type="protein sequence ID" value="AUB82396.1"/>
    <property type="molecule type" value="Genomic_DNA"/>
</dbReference>
<reference evidence="1 2" key="1">
    <citation type="submission" date="2017-03" db="EMBL/GenBank/DDBJ databases">
        <title>Complete genome sequence of Candidatus 'Thiodictyon syntrophicum' sp. nov. strain Cad16T, a photolithoautotroph purple sulfur bacterium isolated from an alpine meromictic lake.</title>
        <authorList>
            <person name="Luedin S.M."/>
            <person name="Pothier J.F."/>
            <person name="Danza F."/>
            <person name="Storelli N."/>
            <person name="Wittwer M."/>
            <person name="Tonolla M."/>
        </authorList>
    </citation>
    <scope>NUCLEOTIDE SEQUENCE [LARGE SCALE GENOMIC DNA]</scope>
    <source>
        <strain evidence="1 2">Cad16T</strain>
    </source>
</reference>
<keyword evidence="2" id="KW-1185">Reference proteome</keyword>
<dbReference type="Proteomes" id="UP000232638">
    <property type="component" value="Chromosome"/>
</dbReference>
<dbReference type="RefSeq" id="WP_100920128.1">
    <property type="nucleotide sequence ID" value="NZ_CP020370.1"/>
</dbReference>
<protein>
    <submittedName>
        <fullName evidence="1">Uncharacterized protein</fullName>
    </submittedName>
</protein>
<gene>
    <name evidence="1" type="ORF">THSYN_16565</name>
</gene>
<evidence type="ECO:0000313" key="1">
    <source>
        <dbReference type="EMBL" id="AUB82396.1"/>
    </source>
</evidence>
<sequence>MTCTRAIQGEEDGPAGEVQQVRAARVLERRLELIQEPTGLHLPFLAPAQEAGDEVETTVPGFPSPICR</sequence>
<organism evidence="1 2">
    <name type="scientific">Candidatus Thiodictyon syntrophicum</name>
    <dbReference type="NCBI Taxonomy" id="1166950"/>
    <lineage>
        <taxon>Bacteria</taxon>
        <taxon>Pseudomonadati</taxon>
        <taxon>Pseudomonadota</taxon>
        <taxon>Gammaproteobacteria</taxon>
        <taxon>Chromatiales</taxon>
        <taxon>Chromatiaceae</taxon>
        <taxon>Thiodictyon</taxon>
    </lineage>
</organism>
<accession>A0A2K8U9Y2</accession>
<name>A0A2K8U9Y2_9GAMM</name>